<reference evidence="1" key="1">
    <citation type="submission" date="2014-09" db="EMBL/GenBank/DDBJ databases">
        <authorList>
            <person name="Magalhaes I.L.F."/>
            <person name="Oliveira U."/>
            <person name="Santos F.R."/>
            <person name="Vidigal T.H.D.A."/>
            <person name="Brescovit A.D."/>
            <person name="Santos A.J."/>
        </authorList>
    </citation>
    <scope>NUCLEOTIDE SEQUENCE</scope>
    <source>
        <tissue evidence="1">Shoot tissue taken approximately 20 cm above the soil surface</tissue>
    </source>
</reference>
<sequence>MRACFWIIISCNLACTAVLVK</sequence>
<dbReference type="AlphaFoldDB" id="A0A0A9E8H6"/>
<reference evidence="1" key="2">
    <citation type="journal article" date="2015" name="Data Brief">
        <title>Shoot transcriptome of the giant reed, Arundo donax.</title>
        <authorList>
            <person name="Barrero R.A."/>
            <person name="Guerrero F.D."/>
            <person name="Moolhuijzen P."/>
            <person name="Goolsby J.A."/>
            <person name="Tidwell J."/>
            <person name="Bellgard S.E."/>
            <person name="Bellgard M.I."/>
        </authorList>
    </citation>
    <scope>NUCLEOTIDE SEQUENCE</scope>
    <source>
        <tissue evidence="1">Shoot tissue taken approximately 20 cm above the soil surface</tissue>
    </source>
</reference>
<evidence type="ECO:0000313" key="1">
    <source>
        <dbReference type="EMBL" id="JAD94180.1"/>
    </source>
</evidence>
<dbReference type="EMBL" id="GBRH01203715">
    <property type="protein sequence ID" value="JAD94180.1"/>
    <property type="molecule type" value="Transcribed_RNA"/>
</dbReference>
<organism evidence="1">
    <name type="scientific">Arundo donax</name>
    <name type="common">Giant reed</name>
    <name type="synonym">Donax arundinaceus</name>
    <dbReference type="NCBI Taxonomy" id="35708"/>
    <lineage>
        <taxon>Eukaryota</taxon>
        <taxon>Viridiplantae</taxon>
        <taxon>Streptophyta</taxon>
        <taxon>Embryophyta</taxon>
        <taxon>Tracheophyta</taxon>
        <taxon>Spermatophyta</taxon>
        <taxon>Magnoliopsida</taxon>
        <taxon>Liliopsida</taxon>
        <taxon>Poales</taxon>
        <taxon>Poaceae</taxon>
        <taxon>PACMAD clade</taxon>
        <taxon>Arundinoideae</taxon>
        <taxon>Arundineae</taxon>
        <taxon>Arundo</taxon>
    </lineage>
</organism>
<proteinExistence type="predicted"/>
<accession>A0A0A9E8H6</accession>
<protein>
    <submittedName>
        <fullName evidence="1">Anx2</fullName>
    </submittedName>
</protein>
<name>A0A0A9E8H6_ARUDO</name>